<accession>A0ABR7ZSE1</accession>
<sequence>MNKYHVCGSNEIHNELIDEIFYISGKPVLVEHIPTKVCSQCGEQTFSRQTTEQIRLMLHSQAKPVRAIAIDVFSLA</sequence>
<dbReference type="Gene3D" id="3.10.20.860">
    <property type="match status" value="1"/>
</dbReference>
<dbReference type="EMBL" id="JACJQB010000001">
    <property type="protein sequence ID" value="MBD2186689.1"/>
    <property type="molecule type" value="Genomic_DNA"/>
</dbReference>
<gene>
    <name evidence="1" type="ORF">H6F41_00855</name>
</gene>
<dbReference type="RefSeq" id="WP_190401571.1">
    <property type="nucleotide sequence ID" value="NZ_JACJQB010000001.1"/>
</dbReference>
<dbReference type="InterPro" id="IPR022453">
    <property type="entry name" value="Znf_MqsA-type"/>
</dbReference>
<dbReference type="Proteomes" id="UP000642094">
    <property type="component" value="Unassembled WGS sequence"/>
</dbReference>
<protein>
    <submittedName>
        <fullName evidence="1">YgiT-type zinc finger protein</fullName>
    </submittedName>
</protein>
<evidence type="ECO:0000313" key="1">
    <source>
        <dbReference type="EMBL" id="MBD2186689.1"/>
    </source>
</evidence>
<keyword evidence="2" id="KW-1185">Reference proteome</keyword>
<comment type="caution">
    <text evidence="1">The sequence shown here is derived from an EMBL/GenBank/DDBJ whole genome shotgun (WGS) entry which is preliminary data.</text>
</comment>
<reference evidence="1 2" key="1">
    <citation type="journal article" date="2020" name="ISME J.">
        <title>Comparative genomics reveals insights into cyanobacterial evolution and habitat adaptation.</title>
        <authorList>
            <person name="Chen M.Y."/>
            <person name="Teng W.K."/>
            <person name="Zhao L."/>
            <person name="Hu C.X."/>
            <person name="Zhou Y.K."/>
            <person name="Han B.P."/>
            <person name="Song L.R."/>
            <person name="Shu W.S."/>
        </authorList>
    </citation>
    <scope>NUCLEOTIDE SEQUENCE [LARGE SCALE GENOMIC DNA]</scope>
    <source>
        <strain evidence="1 2">FACHB-723</strain>
    </source>
</reference>
<proteinExistence type="predicted"/>
<dbReference type="NCBIfam" id="TIGR03831">
    <property type="entry name" value="YgiT_finger"/>
    <property type="match status" value="1"/>
</dbReference>
<evidence type="ECO:0000313" key="2">
    <source>
        <dbReference type="Proteomes" id="UP000642094"/>
    </source>
</evidence>
<organism evidence="1 2">
    <name type="scientific">Pseudanabaena mucicola FACHB-723</name>
    <dbReference type="NCBI Taxonomy" id="2692860"/>
    <lineage>
        <taxon>Bacteria</taxon>
        <taxon>Bacillati</taxon>
        <taxon>Cyanobacteriota</taxon>
        <taxon>Cyanophyceae</taxon>
        <taxon>Pseudanabaenales</taxon>
        <taxon>Pseudanabaenaceae</taxon>
        <taxon>Pseudanabaena</taxon>
    </lineage>
</organism>
<name>A0ABR7ZSE1_9CYAN</name>